<proteinExistence type="predicted"/>
<keyword evidence="2" id="KW-1185">Reference proteome</keyword>
<organism evidence="1 2">
    <name type="scientific">Pseudomonas phage tabernarius</name>
    <dbReference type="NCBI Taxonomy" id="2048978"/>
    <lineage>
        <taxon>Viruses</taxon>
        <taxon>Duplodnaviria</taxon>
        <taxon>Heunggongvirae</taxon>
        <taxon>Uroviricota</taxon>
        <taxon>Caudoviricetes</taxon>
        <taxon>Lindbergviridae</taxon>
        <taxon>Tabernariusvirus</taxon>
        <taxon>Tabernariusvirus tabernarius</taxon>
    </lineage>
</organism>
<dbReference type="EMBL" id="MG018926">
    <property type="protein sequence ID" value="ATW57921.1"/>
    <property type="molecule type" value="Genomic_DNA"/>
</dbReference>
<accession>A0A2H4P6X6</accession>
<sequence length="154" mass="16975">MKKHRMFLSVLLGTLSAASLAHAMSVTSVAHVATVSHFTTPHVSVPTVHISEPVVSHPVIIHEPVAPVAPRPPSRPVLVERADPAKYPPKVTPVYVPQNAHFTIPRGVMQPFCKDPQAFRDRYPISFSDEEFRGMVNACFRAKQEGKEAGDYTQ</sequence>
<gene>
    <name evidence="1" type="ORF">CNR33_00075</name>
</gene>
<protein>
    <submittedName>
        <fullName evidence="1">Uncharacterized protein</fullName>
    </submittedName>
</protein>
<evidence type="ECO:0000313" key="1">
    <source>
        <dbReference type="EMBL" id="ATW57921.1"/>
    </source>
</evidence>
<dbReference type="Proteomes" id="UP000241090">
    <property type="component" value="Segment"/>
</dbReference>
<evidence type="ECO:0000313" key="2">
    <source>
        <dbReference type="Proteomes" id="UP000241090"/>
    </source>
</evidence>
<name>A0A2H4P6X6_9CAUD</name>
<reference evidence="1 2" key="1">
    <citation type="submission" date="2017-09" db="EMBL/GenBank/DDBJ databases">
        <authorList>
            <person name="Ehlers B."/>
            <person name="Leendertz F.H."/>
        </authorList>
    </citation>
    <scope>NUCLEOTIDE SEQUENCE [LARGE SCALE GENOMIC DNA]</scope>
</reference>